<feature type="transmembrane region" description="Helical" evidence="5">
    <location>
        <begin position="12"/>
        <end position="33"/>
    </location>
</feature>
<keyword evidence="5" id="KW-1133">Transmembrane helix</keyword>
<dbReference type="GO" id="GO:0020037">
    <property type="term" value="F:heme binding"/>
    <property type="evidence" value="ECO:0007669"/>
    <property type="project" value="InterPro"/>
</dbReference>
<evidence type="ECO:0000256" key="5">
    <source>
        <dbReference type="SAM" id="Phobius"/>
    </source>
</evidence>
<proteinExistence type="predicted"/>
<gene>
    <name evidence="7" type="ORF">NEJAP_1084</name>
</gene>
<dbReference type="GO" id="GO:0009055">
    <property type="term" value="F:electron transfer activity"/>
    <property type="evidence" value="ECO:0007669"/>
    <property type="project" value="InterPro"/>
</dbReference>
<dbReference type="KEGG" id="njp:NEJAP_1084"/>
<feature type="domain" description="Cytochrome c" evidence="6">
    <location>
        <begin position="78"/>
        <end position="169"/>
    </location>
</feature>
<dbReference type="Gene3D" id="1.10.760.10">
    <property type="entry name" value="Cytochrome c-like domain"/>
    <property type="match status" value="1"/>
</dbReference>
<dbReference type="Pfam" id="PF13442">
    <property type="entry name" value="Cytochrome_CBB3"/>
    <property type="match status" value="1"/>
</dbReference>
<evidence type="ECO:0000256" key="1">
    <source>
        <dbReference type="ARBA" id="ARBA00022617"/>
    </source>
</evidence>
<dbReference type="Proteomes" id="UP000595332">
    <property type="component" value="Chromosome"/>
</dbReference>
<sequence length="190" mass="20589">MSVTKKGACIKRLLVMAGAMVGAVVIAGVAFLYSGLYSMGADDPHYDVTTWALETLRESSIARASQSIEVPADLDSAARLLKGGADYNDMCVGCHLKPGKDESDFTLGLYPAPPNLADTSRVDEDGKSEDQRNFWIIKHGIKASGMPAWAPGHDDTRIWNMVAFLKRLPELTAPQYQILTARGENDAGHH</sequence>
<organism evidence="7 8">
    <name type="scientific">Neptunomonas japonica JAMM 1380</name>
    <dbReference type="NCBI Taxonomy" id="1441457"/>
    <lineage>
        <taxon>Bacteria</taxon>
        <taxon>Pseudomonadati</taxon>
        <taxon>Pseudomonadota</taxon>
        <taxon>Gammaproteobacteria</taxon>
        <taxon>Oceanospirillales</taxon>
        <taxon>Oceanospirillaceae</taxon>
        <taxon>Neptunomonas</taxon>
    </lineage>
</organism>
<protein>
    <recommendedName>
        <fullName evidence="6">Cytochrome c domain-containing protein</fullName>
    </recommendedName>
</protein>
<keyword evidence="3 4" id="KW-0408">Iron</keyword>
<dbReference type="GO" id="GO:0046872">
    <property type="term" value="F:metal ion binding"/>
    <property type="evidence" value="ECO:0007669"/>
    <property type="project" value="UniProtKB-KW"/>
</dbReference>
<dbReference type="PROSITE" id="PS51007">
    <property type="entry name" value="CYTC"/>
    <property type="match status" value="1"/>
</dbReference>
<reference evidence="7 8" key="1">
    <citation type="journal article" date="2008" name="Int. J. Syst. Evol. Microbiol.">
        <title>Neptunomonas japonica sp. nov., an Osedax japonicus symbiont-like bacterium isolated from sediment adjacent to sperm whale carcasses off Kagoshima, Japan.</title>
        <authorList>
            <person name="Miyazaki M."/>
            <person name="Nogi Y."/>
            <person name="Fujiwara Y."/>
            <person name="Kawato M."/>
            <person name="Kubokawa K."/>
            <person name="Horikoshi K."/>
        </authorList>
    </citation>
    <scope>NUCLEOTIDE SEQUENCE [LARGE SCALE GENOMIC DNA]</scope>
    <source>
        <strain evidence="7 8">JAMM 1380</strain>
    </source>
</reference>
<evidence type="ECO:0000256" key="2">
    <source>
        <dbReference type="ARBA" id="ARBA00022723"/>
    </source>
</evidence>
<name>A0A7R6SVT1_9GAMM</name>
<accession>A0A7R6SVT1</accession>
<dbReference type="InterPro" id="IPR009056">
    <property type="entry name" value="Cyt_c-like_dom"/>
</dbReference>
<dbReference type="EMBL" id="AP014546">
    <property type="protein sequence ID" value="BBB29040.1"/>
    <property type="molecule type" value="Genomic_DNA"/>
</dbReference>
<keyword evidence="5" id="KW-0812">Transmembrane</keyword>
<evidence type="ECO:0000256" key="3">
    <source>
        <dbReference type="ARBA" id="ARBA00023004"/>
    </source>
</evidence>
<keyword evidence="1 4" id="KW-0349">Heme</keyword>
<dbReference type="AlphaFoldDB" id="A0A7R6SVT1"/>
<keyword evidence="8" id="KW-1185">Reference proteome</keyword>
<evidence type="ECO:0000313" key="8">
    <source>
        <dbReference type="Proteomes" id="UP000595332"/>
    </source>
</evidence>
<evidence type="ECO:0000259" key="6">
    <source>
        <dbReference type="PROSITE" id="PS51007"/>
    </source>
</evidence>
<keyword evidence="5" id="KW-0472">Membrane</keyword>
<evidence type="ECO:0000313" key="7">
    <source>
        <dbReference type="EMBL" id="BBB29040.1"/>
    </source>
</evidence>
<dbReference type="InterPro" id="IPR036909">
    <property type="entry name" value="Cyt_c-like_dom_sf"/>
</dbReference>
<evidence type="ECO:0000256" key="4">
    <source>
        <dbReference type="PROSITE-ProRule" id="PRU00433"/>
    </source>
</evidence>
<dbReference type="RefSeq" id="WP_201349679.1">
    <property type="nucleotide sequence ID" value="NZ_AP014546.1"/>
</dbReference>
<dbReference type="SUPFAM" id="SSF46626">
    <property type="entry name" value="Cytochrome c"/>
    <property type="match status" value="1"/>
</dbReference>
<keyword evidence="2 4" id="KW-0479">Metal-binding</keyword>